<accession>A0A502EHT6</accession>
<protein>
    <submittedName>
        <fullName evidence="1">Uncharacterized protein</fullName>
    </submittedName>
</protein>
<evidence type="ECO:0000313" key="2">
    <source>
        <dbReference type="Proteomes" id="UP000320095"/>
    </source>
</evidence>
<dbReference type="OrthoDB" id="9762614at2"/>
<dbReference type="Proteomes" id="UP000320095">
    <property type="component" value="Unassembled WGS sequence"/>
</dbReference>
<dbReference type="AlphaFoldDB" id="A0A502EHT6"/>
<gene>
    <name evidence="1" type="ORF">EAH80_07680</name>
</gene>
<organism evidence="1 2">
    <name type="scientific">Mycolicibacterium hodleri</name>
    <dbReference type="NCBI Taxonomy" id="49897"/>
    <lineage>
        <taxon>Bacteria</taxon>
        <taxon>Bacillati</taxon>
        <taxon>Actinomycetota</taxon>
        <taxon>Actinomycetes</taxon>
        <taxon>Mycobacteriales</taxon>
        <taxon>Mycobacteriaceae</taxon>
        <taxon>Mycolicibacterium</taxon>
    </lineage>
</organism>
<comment type="caution">
    <text evidence="1">The sequence shown here is derived from an EMBL/GenBank/DDBJ whole genome shotgun (WGS) entry which is preliminary data.</text>
</comment>
<dbReference type="RefSeq" id="WP_140689285.1">
    <property type="nucleotide sequence ID" value="NZ_RCZG01000002.1"/>
</dbReference>
<sequence>MEADTLWAAITPGWAIVEGAVATSESLIDRDRIGGRDSADACRGHLCDLPVTTAEDLAAASGVPV</sequence>
<proteinExistence type="predicted"/>
<name>A0A502EHT6_9MYCO</name>
<keyword evidence="2" id="KW-1185">Reference proteome</keyword>
<reference evidence="1 2" key="1">
    <citation type="journal article" date="2019" name="Environ. Microbiol.">
        <title>Species interactions and distinct microbial communities in high Arctic permafrost affected cryosols are associated with the CH4 and CO2 gas fluxes.</title>
        <authorList>
            <person name="Altshuler I."/>
            <person name="Hamel J."/>
            <person name="Turney S."/>
            <person name="Magnuson E."/>
            <person name="Levesque R."/>
            <person name="Greer C."/>
            <person name="Whyte L.G."/>
        </authorList>
    </citation>
    <scope>NUCLEOTIDE SEQUENCE [LARGE SCALE GENOMIC DNA]</scope>
    <source>
        <strain evidence="1 2">S5.20</strain>
    </source>
</reference>
<dbReference type="EMBL" id="RCZG01000002">
    <property type="protein sequence ID" value="TPG35901.1"/>
    <property type="molecule type" value="Genomic_DNA"/>
</dbReference>
<evidence type="ECO:0000313" key="1">
    <source>
        <dbReference type="EMBL" id="TPG35901.1"/>
    </source>
</evidence>